<evidence type="ECO:0000256" key="3">
    <source>
        <dbReference type="ARBA" id="ARBA00022448"/>
    </source>
</evidence>
<keyword evidence="8" id="KW-0406">Ion transport</keyword>
<keyword evidence="7" id="KW-0560">Oxidoreductase</keyword>
<dbReference type="Pfam" id="PF08030">
    <property type="entry name" value="NAD_binding_6"/>
    <property type="match status" value="1"/>
</dbReference>
<sequence>MSTAARHIQSDSDVEYTVDYWGYAVRNFPCTNDAESCEYLDAVYGNHYTSMVFTFILWAMLGAILLLTLLFRLIRPRRRDGVKQSLLYRLVSLGSSTRRRYLLPECSKVFRHTTRLQVLILALLCVYLTAFSFVGITYKTWITPVKGTNLHNIRSGIGGFADRVGAFAFALTPLTIVLCSRDSILSMLTGIPYQSFNFLHRWTGRIILVQSFVHAIIWTIVEGKLYQPQPTTYNEWISQKYMIWGCFAQGFITFLFVFSLRPVIRWTGYEFFRKSHVVVAGLYLGACWGHWEKLSCWMIASLAIMGFDFISRTIRTWLMHTGYKDGGLGFGFRSVATTMEIFKDPTGTIVRMTFAHNQNAWEVGQHFYLTFPALNIWQSHPFTPATNPTSSSPVQRHTYIIRACKGETAKLAALAESAANCYPRREASTPVIMMGPYGSAVMNDEVSNVLAISGGTGITYTLPVIMNALSNDSPARNIELVWTVRHLENIAWIASELAYLKSQLDRSLADSPYNEDKLEKAPIVSVETKKRFRIKIFVTRPDMRHHQPASWKSPMDKGNDFGDGGSLSHATSIDTMPLDRQVEELSRQCPNFSITWLNNSRPDVSALVGTFMSETVEHGRTQVIGSGPSDLGTQLRAAVAAKNAPGSVWRGDETSDVTCVWDDRMG</sequence>
<feature type="transmembrane region" description="Helical" evidence="10">
    <location>
        <begin position="202"/>
        <end position="221"/>
    </location>
</feature>
<keyword evidence="3" id="KW-0813">Transport</keyword>
<evidence type="ECO:0000259" key="11">
    <source>
        <dbReference type="PROSITE" id="PS51384"/>
    </source>
</evidence>
<comment type="caution">
    <text evidence="12">The sequence shown here is derived from an EMBL/GenBank/DDBJ whole genome shotgun (WGS) entry which is preliminary data.</text>
</comment>
<proteinExistence type="inferred from homology"/>
<evidence type="ECO:0000256" key="6">
    <source>
        <dbReference type="ARBA" id="ARBA00022989"/>
    </source>
</evidence>
<keyword evidence="13" id="KW-1185">Reference proteome</keyword>
<feature type="transmembrane region" description="Helical" evidence="10">
    <location>
        <begin position="118"/>
        <end position="138"/>
    </location>
</feature>
<evidence type="ECO:0000256" key="1">
    <source>
        <dbReference type="ARBA" id="ARBA00004141"/>
    </source>
</evidence>
<keyword evidence="6 10" id="KW-1133">Transmembrane helix</keyword>
<keyword evidence="9 10" id="KW-0472">Membrane</keyword>
<gene>
    <name evidence="12" type="ORF">ACET3X_005949</name>
</gene>
<dbReference type="SUPFAM" id="SSF52343">
    <property type="entry name" value="Ferredoxin reductase-like, C-terminal NADP-linked domain"/>
    <property type="match status" value="1"/>
</dbReference>
<evidence type="ECO:0000256" key="4">
    <source>
        <dbReference type="ARBA" id="ARBA00022692"/>
    </source>
</evidence>
<dbReference type="InterPro" id="IPR039261">
    <property type="entry name" value="FNR_nucleotide-bd"/>
</dbReference>
<evidence type="ECO:0000256" key="10">
    <source>
        <dbReference type="SAM" id="Phobius"/>
    </source>
</evidence>
<dbReference type="PROSITE" id="PS51384">
    <property type="entry name" value="FAD_FR"/>
    <property type="match status" value="1"/>
</dbReference>
<evidence type="ECO:0000256" key="8">
    <source>
        <dbReference type="ARBA" id="ARBA00023065"/>
    </source>
</evidence>
<evidence type="ECO:0000256" key="9">
    <source>
        <dbReference type="ARBA" id="ARBA00023136"/>
    </source>
</evidence>
<comment type="subcellular location">
    <subcellularLocation>
        <location evidence="1">Membrane</location>
        <topology evidence="1">Multi-pass membrane protein</topology>
    </subcellularLocation>
</comment>
<keyword evidence="5" id="KW-0249">Electron transport</keyword>
<evidence type="ECO:0000313" key="12">
    <source>
        <dbReference type="EMBL" id="KAL1795725.1"/>
    </source>
</evidence>
<feature type="transmembrane region" description="Helical" evidence="10">
    <location>
        <begin position="51"/>
        <end position="74"/>
    </location>
</feature>
<protein>
    <recommendedName>
        <fullName evidence="11">FAD-binding FR-type domain-containing protein</fullName>
    </recommendedName>
</protein>
<evidence type="ECO:0000256" key="7">
    <source>
        <dbReference type="ARBA" id="ARBA00023002"/>
    </source>
</evidence>
<feature type="transmembrane region" description="Helical" evidence="10">
    <location>
        <begin position="241"/>
        <end position="259"/>
    </location>
</feature>
<dbReference type="CDD" id="cd06186">
    <property type="entry name" value="NOX_Duox_like_FAD_NADP"/>
    <property type="match status" value="1"/>
</dbReference>
<dbReference type="PANTHER" id="PTHR32361:SF3">
    <property type="entry name" value="REDUCTASE, PUTATIVE (AFU_ORTHOLOGUE AFUA_6G13750)-RELATED"/>
    <property type="match status" value="1"/>
</dbReference>
<dbReference type="RefSeq" id="XP_069306309.1">
    <property type="nucleotide sequence ID" value="XM_069452108.1"/>
</dbReference>
<dbReference type="InterPro" id="IPR017927">
    <property type="entry name" value="FAD-bd_FR_type"/>
</dbReference>
<evidence type="ECO:0000256" key="2">
    <source>
        <dbReference type="ARBA" id="ARBA00006278"/>
    </source>
</evidence>
<dbReference type="InterPro" id="IPR051410">
    <property type="entry name" value="Ferric/Cupric_Reductase"/>
</dbReference>
<reference evidence="12 13" key="1">
    <citation type="submission" date="2024-09" db="EMBL/GenBank/DDBJ databases">
        <title>T2T genomes of carrot and Alternaria dauci and their utility for understanding host-pathogen interaction during carrot leaf blight disease.</title>
        <authorList>
            <person name="Liu W."/>
            <person name="Xu S."/>
            <person name="Ou C."/>
            <person name="Liu X."/>
            <person name="Zhuang F."/>
            <person name="Deng X.W."/>
        </authorList>
    </citation>
    <scope>NUCLEOTIDE SEQUENCE [LARGE SCALE GENOMIC DNA]</scope>
    <source>
        <strain evidence="12 13">A2016</strain>
    </source>
</reference>
<dbReference type="InterPro" id="IPR013130">
    <property type="entry name" value="Fe3_Rdtase_TM_dom"/>
</dbReference>
<accession>A0ABR3UIB2</accession>
<dbReference type="InterPro" id="IPR013121">
    <property type="entry name" value="Fe_red_NAD-bd_6"/>
</dbReference>
<dbReference type="Gene3D" id="3.40.50.80">
    <property type="entry name" value="Nucleotide-binding domain of ferredoxin-NADP reductase (FNR) module"/>
    <property type="match status" value="1"/>
</dbReference>
<evidence type="ECO:0000256" key="5">
    <source>
        <dbReference type="ARBA" id="ARBA00022982"/>
    </source>
</evidence>
<dbReference type="GeneID" id="96086271"/>
<evidence type="ECO:0000313" key="13">
    <source>
        <dbReference type="Proteomes" id="UP001578633"/>
    </source>
</evidence>
<dbReference type="PANTHER" id="PTHR32361">
    <property type="entry name" value="FERRIC/CUPRIC REDUCTASE TRANSMEMBRANE COMPONENT"/>
    <property type="match status" value="1"/>
</dbReference>
<dbReference type="InterPro" id="IPR013112">
    <property type="entry name" value="FAD-bd_8"/>
</dbReference>
<dbReference type="Proteomes" id="UP001578633">
    <property type="component" value="Chromosome 5"/>
</dbReference>
<feature type="domain" description="FAD-binding FR-type" evidence="11">
    <location>
        <begin position="327"/>
        <end position="443"/>
    </location>
</feature>
<dbReference type="Pfam" id="PF08022">
    <property type="entry name" value="FAD_binding_8"/>
    <property type="match status" value="1"/>
</dbReference>
<comment type="similarity">
    <text evidence="2">Belongs to the ferric reductase (FRE) family.</text>
</comment>
<dbReference type="Pfam" id="PF01794">
    <property type="entry name" value="Ferric_reduct"/>
    <property type="match status" value="1"/>
</dbReference>
<name>A0ABR3UIB2_9PLEO</name>
<dbReference type="EMBL" id="JBHGVX010000005">
    <property type="protein sequence ID" value="KAL1795725.1"/>
    <property type="molecule type" value="Genomic_DNA"/>
</dbReference>
<organism evidence="12 13">
    <name type="scientific">Alternaria dauci</name>
    <dbReference type="NCBI Taxonomy" id="48095"/>
    <lineage>
        <taxon>Eukaryota</taxon>
        <taxon>Fungi</taxon>
        <taxon>Dikarya</taxon>
        <taxon>Ascomycota</taxon>
        <taxon>Pezizomycotina</taxon>
        <taxon>Dothideomycetes</taxon>
        <taxon>Pleosporomycetidae</taxon>
        <taxon>Pleosporales</taxon>
        <taxon>Pleosporineae</taxon>
        <taxon>Pleosporaceae</taxon>
        <taxon>Alternaria</taxon>
        <taxon>Alternaria sect. Porri</taxon>
    </lineage>
</organism>
<keyword evidence="4 10" id="KW-0812">Transmembrane</keyword>
<dbReference type="SFLD" id="SFLDS00052">
    <property type="entry name" value="Ferric_Reductase_Domain"/>
    <property type="match status" value="1"/>
</dbReference>
<dbReference type="SFLD" id="SFLDG01168">
    <property type="entry name" value="Ferric_reductase_subgroup_(FRE"/>
    <property type="match status" value="1"/>
</dbReference>